<dbReference type="EMBL" id="CAJNNW010023621">
    <property type="protein sequence ID" value="CAE8670925.1"/>
    <property type="molecule type" value="Genomic_DNA"/>
</dbReference>
<sequence>MLRIPKGSFGPTQVKLALQDIAAFLITCATDPRESPPHIAIWNTFILTFQDLLLGPLAQTHLIAMDLPSNCPPLRRTLSRERIEAAKRNIEERRQNAVGRFSPTTASMVTMGIRALYPNLTLFLAETNPFMDDFQGGEECIDTVLDTISLAAVVQSCISLAPTVGDHPDMEASKIHEFLDVNHGAPREVILEVSAEIAGHEQTVRVTRHEDHDAIMLEIQRMEWARLLPAARQEIIAIRAHGQFPILVDAQRVIRVCQRDGLALGFLGRNAGPPLPTPDVALDQALRPPIGLPQVSCQFMPSDRIGEHNTFFYFSDRT</sequence>
<protein>
    <submittedName>
        <fullName evidence="1">Uncharacterized protein</fullName>
    </submittedName>
</protein>
<evidence type="ECO:0000313" key="2">
    <source>
        <dbReference type="Proteomes" id="UP000626109"/>
    </source>
</evidence>
<dbReference type="AlphaFoldDB" id="A0A813J743"/>
<reference evidence="1" key="1">
    <citation type="submission" date="2021-02" db="EMBL/GenBank/DDBJ databases">
        <authorList>
            <person name="Dougan E. K."/>
            <person name="Rhodes N."/>
            <person name="Thang M."/>
            <person name="Chan C."/>
        </authorList>
    </citation>
    <scope>NUCLEOTIDE SEQUENCE</scope>
</reference>
<name>A0A813J743_POLGL</name>
<comment type="caution">
    <text evidence="1">The sequence shown here is derived from an EMBL/GenBank/DDBJ whole genome shotgun (WGS) entry which is preliminary data.</text>
</comment>
<proteinExistence type="predicted"/>
<organism evidence="1 2">
    <name type="scientific">Polarella glacialis</name>
    <name type="common">Dinoflagellate</name>
    <dbReference type="NCBI Taxonomy" id="89957"/>
    <lineage>
        <taxon>Eukaryota</taxon>
        <taxon>Sar</taxon>
        <taxon>Alveolata</taxon>
        <taxon>Dinophyceae</taxon>
        <taxon>Suessiales</taxon>
        <taxon>Suessiaceae</taxon>
        <taxon>Polarella</taxon>
    </lineage>
</organism>
<dbReference type="Proteomes" id="UP000626109">
    <property type="component" value="Unassembled WGS sequence"/>
</dbReference>
<gene>
    <name evidence="1" type="ORF">PGLA2088_LOCUS17596</name>
</gene>
<evidence type="ECO:0000313" key="1">
    <source>
        <dbReference type="EMBL" id="CAE8670925.1"/>
    </source>
</evidence>
<accession>A0A813J743</accession>